<dbReference type="EMBL" id="RHLD01000003">
    <property type="protein sequence ID" value="TPP47354.1"/>
    <property type="molecule type" value="Genomic_DNA"/>
</dbReference>
<keyword evidence="2" id="KW-1133">Transmembrane helix</keyword>
<evidence type="ECO:0000313" key="3">
    <source>
        <dbReference type="EMBL" id="TPP47354.1"/>
    </source>
</evidence>
<feature type="region of interest" description="Disordered" evidence="1">
    <location>
        <begin position="1183"/>
        <end position="1221"/>
    </location>
</feature>
<feature type="region of interest" description="Disordered" evidence="1">
    <location>
        <begin position="521"/>
        <end position="540"/>
    </location>
</feature>
<dbReference type="VEuPathDB" id="TriTrypDB:LdCL_320041300"/>
<feature type="region of interest" description="Disordered" evidence="1">
    <location>
        <begin position="972"/>
        <end position="1007"/>
    </location>
</feature>
<dbReference type="AlphaFoldDB" id="A0A504XG96"/>
<dbReference type="VEuPathDB" id="TriTrypDB:LdBPK_323530.1"/>
<gene>
    <name evidence="3" type="ORF">CGC20_35045</name>
</gene>
<feature type="transmembrane region" description="Helical" evidence="2">
    <location>
        <begin position="42"/>
        <end position="60"/>
    </location>
</feature>
<protein>
    <submittedName>
        <fullName evidence="3">Uncharacterized protein</fullName>
    </submittedName>
</protein>
<proteinExistence type="predicted"/>
<dbReference type="VEuPathDB" id="TriTrypDB:LDHU3_32.4470"/>
<evidence type="ECO:0000313" key="4">
    <source>
        <dbReference type="Proteomes" id="UP000318821"/>
    </source>
</evidence>
<comment type="caution">
    <text evidence="3">The sequence shown here is derived from an EMBL/GenBank/DDBJ whole genome shotgun (WGS) entry which is preliminary data.</text>
</comment>
<evidence type="ECO:0000256" key="2">
    <source>
        <dbReference type="SAM" id="Phobius"/>
    </source>
</evidence>
<name>A0A504XG96_LEIDO</name>
<dbReference type="Proteomes" id="UP000318821">
    <property type="component" value="Unassembled WGS sequence"/>
</dbReference>
<evidence type="ECO:0000256" key="1">
    <source>
        <dbReference type="SAM" id="MobiDB-lite"/>
    </source>
</evidence>
<accession>A0A504XG96</accession>
<organism evidence="3 4">
    <name type="scientific">Leishmania donovani</name>
    <dbReference type="NCBI Taxonomy" id="5661"/>
    <lineage>
        <taxon>Eukaryota</taxon>
        <taxon>Discoba</taxon>
        <taxon>Euglenozoa</taxon>
        <taxon>Kinetoplastea</taxon>
        <taxon>Metakinetoplastina</taxon>
        <taxon>Trypanosomatida</taxon>
        <taxon>Trypanosomatidae</taxon>
        <taxon>Leishmaniinae</taxon>
        <taxon>Leishmania</taxon>
    </lineage>
</organism>
<keyword evidence="2" id="KW-0812">Transmembrane</keyword>
<sequence>MGFRMLQDFMRVQRWERSIRRREDHSDGIVVRGIRMIPWSGVAMFFFIMVFFGFDLGAGIKQTARQIKEKKKDAQTTLEVQKIQARQWSVEQVKNFREGEMPQPSWEKGDMLNKVIQDIYHLRRVHAVLPDAVLGDTLKNKLLRLSLQPSLQELKHRAQQAYASAHEGNQLCSLPSDSRWGHGGGTLSYSPYTINPSALCNLLDSLAYFHLGSSAVAKEAVQLVQLSAPSMSVPQLCTTLAACCALGAQTDITATALPLLRTALNSYTGPPSLGDDGAAVASSAAGSHKSNEAPLLFSQGNIVLLLMEALQRAGVEDVQVWHLLAEHCLRYLDSFDGRQLCNVIEALCAEGIDDYPDFFVAAERHITSQPSNYLSPDQLQRVVHCYKDLHQPVVSLLALVNATPLHGEDVERSISAAAAVVAFSSSSGLDGCGKGSRSASGASETARVATLHPSLEAFEGAAIKAVESADAQGVLDLLQKCEQRRVMTARAMDATLERLLALYYPELRSGAACAAAKGTESASPTVGATDAAAPPPQPRHTPVELHHLSQALVAAFEFNDAALFAQQLPTAASTDDGEMNPTMPAKPAAVTALLDALAGELTRWYHHRVLHLVRYALRLLPAPSQPHTFYRAVVDHLRRSNDLSSHEGPPQLRSLIDALLALRAYGGEAILVQYMPAITVAVQNTPRSTQLELTALLANLPCAKEELIPGVYRQWGSQKRWLRTITEEEVGWALQIMSRSGGLRDSQILHAVLQYVQAQRAQLPPQRVVEYLHQLARLGVRDLEFFTQTAEQLMRRAVGSASSVALAARGGAAQPVSASSSTSQMMVRHQQWQVTTVHDLCLLLFTFTFVLRDSIRVTQQIISRLKMCASSAAPRDIALALYSFVKLRVAHNDEVTGQLCERACATLAEFRAAELASMWSSLRCLRHPHGKLRQRTLDLLGSSTADVCPNWRFSDNDCVSLGSALLLTEAPPSTTDQPLVPPQAHEDSTAAGDADEGEAPALPGPSAPVRRGLGAAVPLPAVFERHFVEVCQRLLPAATGQRLYLILCSLSACQTSLSVPVELWEKTLTTVDTHAESLSTGTLGELVGTAQLEVLAALRRLRACVVDPVALATVEVAQETMSRPSAAKKGNAGAAGSGRWVAPYCPPRLWSTLRPQWRELTCSAAVLARPDLIEVVVDIKGGGDSPEAAAEPKAGRRSAAASAKKSTVRKGRSVKDAVHLV</sequence>
<dbReference type="VEuPathDB" id="TriTrypDB:LDHU3_32.4460"/>
<keyword evidence="2" id="KW-0472">Membrane</keyword>
<dbReference type="VEuPathDB" id="TriTrypDB:LdCL_320041200"/>
<reference evidence="4" key="1">
    <citation type="submission" date="2019-02" db="EMBL/GenBank/DDBJ databases">
        <title>FDA dAtabase for Regulatory Grade micrObial Sequences (FDA-ARGOS): Supporting development and validation of Infectious Disease Dx tests.</title>
        <authorList>
            <person name="Duncan R."/>
            <person name="Fisher C."/>
            <person name="Tallon L."/>
            <person name="Sadzewicz L."/>
            <person name="Sengamalay N."/>
            <person name="Ott S."/>
            <person name="Godinez A."/>
            <person name="Nagaraj S."/>
            <person name="Vavikolanu K."/>
            <person name="Vyas G."/>
            <person name="Nadendla S."/>
            <person name="Aluvathingal J."/>
            <person name="Sichtig H."/>
        </authorList>
    </citation>
    <scope>NUCLEOTIDE SEQUENCE [LARGE SCALE GENOMIC DNA]</scope>
    <source>
        <strain evidence="4">FDAARGOS_360</strain>
    </source>
</reference>
<dbReference type="VEuPathDB" id="TriTrypDB:LdBPK_323540.1"/>